<evidence type="ECO:0000313" key="3">
    <source>
        <dbReference type="EMBL" id="MBP2321494.1"/>
    </source>
</evidence>
<organism evidence="3 4">
    <name type="scientific">Kibdelosporangium banguiense</name>
    <dbReference type="NCBI Taxonomy" id="1365924"/>
    <lineage>
        <taxon>Bacteria</taxon>
        <taxon>Bacillati</taxon>
        <taxon>Actinomycetota</taxon>
        <taxon>Actinomycetes</taxon>
        <taxon>Pseudonocardiales</taxon>
        <taxon>Pseudonocardiaceae</taxon>
        <taxon>Kibdelosporangium</taxon>
    </lineage>
</organism>
<feature type="transmembrane region" description="Helical" evidence="2">
    <location>
        <begin position="58"/>
        <end position="81"/>
    </location>
</feature>
<evidence type="ECO:0000313" key="4">
    <source>
        <dbReference type="Proteomes" id="UP001519332"/>
    </source>
</evidence>
<keyword evidence="2" id="KW-0472">Membrane</keyword>
<evidence type="ECO:0000256" key="1">
    <source>
        <dbReference type="SAM" id="MobiDB-lite"/>
    </source>
</evidence>
<dbReference type="Proteomes" id="UP001519332">
    <property type="component" value="Unassembled WGS sequence"/>
</dbReference>
<accession>A0ABS4TAP1</accession>
<keyword evidence="2" id="KW-1133">Transmembrane helix</keyword>
<protein>
    <submittedName>
        <fullName evidence="3">Uncharacterized protein</fullName>
    </submittedName>
</protein>
<dbReference type="RefSeq" id="WP_209636393.1">
    <property type="nucleotide sequence ID" value="NZ_JAGINW010000001.1"/>
</dbReference>
<keyword evidence="4" id="KW-1185">Reference proteome</keyword>
<proteinExistence type="predicted"/>
<gene>
    <name evidence="3" type="ORF">JOF56_001879</name>
</gene>
<reference evidence="3 4" key="1">
    <citation type="submission" date="2021-03" db="EMBL/GenBank/DDBJ databases">
        <title>Sequencing the genomes of 1000 actinobacteria strains.</title>
        <authorList>
            <person name="Klenk H.-P."/>
        </authorList>
    </citation>
    <scope>NUCLEOTIDE SEQUENCE [LARGE SCALE GENOMIC DNA]</scope>
    <source>
        <strain evidence="3 4">DSM 46670</strain>
    </source>
</reference>
<feature type="compositionally biased region" description="Basic and acidic residues" evidence="1">
    <location>
        <begin position="9"/>
        <end position="21"/>
    </location>
</feature>
<sequence>MTAGEPEGDDVKRQGDARADDSPPENSVEEWRDTAEDAVGSGPLLRTVGHTASMQKRVLYGIGGVFALTLLLLVAAVSFGGITEEFALELGRLVFPAALAAGATVVGTLFVGGDRRGRDL</sequence>
<evidence type="ECO:0000256" key="2">
    <source>
        <dbReference type="SAM" id="Phobius"/>
    </source>
</evidence>
<feature type="region of interest" description="Disordered" evidence="1">
    <location>
        <begin position="1"/>
        <end position="36"/>
    </location>
</feature>
<feature type="transmembrane region" description="Helical" evidence="2">
    <location>
        <begin position="93"/>
        <end position="112"/>
    </location>
</feature>
<comment type="caution">
    <text evidence="3">The sequence shown here is derived from an EMBL/GenBank/DDBJ whole genome shotgun (WGS) entry which is preliminary data.</text>
</comment>
<dbReference type="EMBL" id="JAGINW010000001">
    <property type="protein sequence ID" value="MBP2321494.1"/>
    <property type="molecule type" value="Genomic_DNA"/>
</dbReference>
<keyword evidence="2" id="KW-0812">Transmembrane</keyword>
<name>A0ABS4TAP1_9PSEU</name>